<evidence type="ECO:0000313" key="2">
    <source>
        <dbReference type="EMBL" id="KAH3685333.1"/>
    </source>
</evidence>
<organism evidence="2 3">
    <name type="scientific">Wickerhamomyces pijperi</name>
    <name type="common">Yeast</name>
    <name type="synonym">Pichia pijperi</name>
    <dbReference type="NCBI Taxonomy" id="599730"/>
    <lineage>
        <taxon>Eukaryota</taxon>
        <taxon>Fungi</taxon>
        <taxon>Dikarya</taxon>
        <taxon>Ascomycota</taxon>
        <taxon>Saccharomycotina</taxon>
        <taxon>Saccharomycetes</taxon>
        <taxon>Phaffomycetales</taxon>
        <taxon>Wickerhamomycetaceae</taxon>
        <taxon>Wickerhamomyces</taxon>
    </lineage>
</organism>
<dbReference type="Proteomes" id="UP000774326">
    <property type="component" value="Unassembled WGS sequence"/>
</dbReference>
<feature type="compositionally biased region" description="Basic and acidic residues" evidence="1">
    <location>
        <begin position="1"/>
        <end position="10"/>
    </location>
</feature>
<name>A0A9P8Q750_WICPI</name>
<dbReference type="InterPro" id="IPR007727">
    <property type="entry name" value="Spo12"/>
</dbReference>
<protein>
    <submittedName>
        <fullName evidence="2">Uncharacterized protein</fullName>
    </submittedName>
</protein>
<accession>A0A9P8Q750</accession>
<dbReference type="Pfam" id="PF05032">
    <property type="entry name" value="Spo12"/>
    <property type="match status" value="1"/>
</dbReference>
<gene>
    <name evidence="2" type="ORF">WICPIJ_003685</name>
</gene>
<dbReference type="EMBL" id="JAEUBG010002052">
    <property type="protein sequence ID" value="KAH3685333.1"/>
    <property type="molecule type" value="Genomic_DNA"/>
</dbReference>
<reference evidence="2" key="2">
    <citation type="submission" date="2021-01" db="EMBL/GenBank/DDBJ databases">
        <authorList>
            <person name="Schikora-Tamarit M.A."/>
        </authorList>
    </citation>
    <scope>NUCLEOTIDE SEQUENCE</scope>
    <source>
        <strain evidence="2">CBS2887</strain>
    </source>
</reference>
<proteinExistence type="predicted"/>
<evidence type="ECO:0000256" key="1">
    <source>
        <dbReference type="SAM" id="MobiDB-lite"/>
    </source>
</evidence>
<dbReference type="AlphaFoldDB" id="A0A9P8Q750"/>
<sequence>MPETKPKPDPLSDATMKSLNSDRKTNNMNNNDLAYFALSPTDNILSPCSKKLIEHKNRFITSLKPTKLNFSDI</sequence>
<evidence type="ECO:0000313" key="3">
    <source>
        <dbReference type="Proteomes" id="UP000774326"/>
    </source>
</evidence>
<reference evidence="2" key="1">
    <citation type="journal article" date="2021" name="Open Biol.">
        <title>Shared evolutionary footprints suggest mitochondrial oxidative damage underlies multiple complex I losses in fungi.</title>
        <authorList>
            <person name="Schikora-Tamarit M.A."/>
            <person name="Marcet-Houben M."/>
            <person name="Nosek J."/>
            <person name="Gabaldon T."/>
        </authorList>
    </citation>
    <scope>NUCLEOTIDE SEQUENCE</scope>
    <source>
        <strain evidence="2">CBS2887</strain>
    </source>
</reference>
<feature type="region of interest" description="Disordered" evidence="1">
    <location>
        <begin position="1"/>
        <end position="29"/>
    </location>
</feature>
<comment type="caution">
    <text evidence="2">The sequence shown here is derived from an EMBL/GenBank/DDBJ whole genome shotgun (WGS) entry which is preliminary data.</text>
</comment>
<dbReference type="OrthoDB" id="5578329at2759"/>
<keyword evidence="3" id="KW-1185">Reference proteome</keyword>